<evidence type="ECO:0000313" key="2">
    <source>
        <dbReference type="Proteomes" id="UP000515981"/>
    </source>
</evidence>
<keyword evidence="2" id="KW-1185">Reference proteome</keyword>
<protein>
    <recommendedName>
        <fullName evidence="3">AP2/ERF domain-containing protein</fullName>
    </recommendedName>
</protein>
<proteinExistence type="predicted"/>
<accession>A0A7G9G043</accession>
<evidence type="ECO:0008006" key="3">
    <source>
        <dbReference type="Google" id="ProtNLM"/>
    </source>
</evidence>
<dbReference type="AlphaFoldDB" id="A0A7G9G043"/>
<gene>
    <name evidence="1" type="ORF">H9Q77_08575</name>
</gene>
<evidence type="ECO:0000313" key="1">
    <source>
        <dbReference type="EMBL" id="QNM04175.1"/>
    </source>
</evidence>
<dbReference type="Proteomes" id="UP000515981">
    <property type="component" value="Chromosome"/>
</dbReference>
<name>A0A7G9G043_9FIRM</name>
<sequence length="268" mass="30984">MDKGIFRAVKKDGTVYYRASLTYRGKHISLGSYRDAGQAHSAYEEGIRLLNDSSLSLKSYRETSSLSFEKWVCLLNFRDNGIYLGNPIYMGQQLFYYYLTPHHVLKFDLEDLFYYSSHKIMRRGNHYFVSDYGMQLTLTSRYGIKNYAVPGRDYCFRNGDPTDFRRENLQIHNIYHGVRKTVTKNGQHLYTVRIHIHGNYLVGRYATDVEAAIAYNKAIDILRNKGVTNNFLSNYVEDIAPSRYAEIYSSLPIAPGILNYPAISPNNQ</sequence>
<reference evidence="1 2" key="1">
    <citation type="submission" date="2020-08" db="EMBL/GenBank/DDBJ databases">
        <authorList>
            <person name="Liu C."/>
            <person name="Sun Q."/>
        </authorList>
    </citation>
    <scope>NUCLEOTIDE SEQUENCE [LARGE SCALE GENOMIC DNA]</scope>
    <source>
        <strain evidence="1 2">NSJ-8</strain>
    </source>
</reference>
<dbReference type="EMBL" id="CP060633">
    <property type="protein sequence ID" value="QNM04175.1"/>
    <property type="molecule type" value="Genomic_DNA"/>
</dbReference>
<organism evidence="1 2">
    <name type="scientific">Simiaoa sunii</name>
    <dbReference type="NCBI Taxonomy" id="2763672"/>
    <lineage>
        <taxon>Bacteria</taxon>
        <taxon>Bacillati</taxon>
        <taxon>Bacillota</taxon>
        <taxon>Clostridia</taxon>
        <taxon>Lachnospirales</taxon>
        <taxon>Lachnospiraceae</taxon>
        <taxon>Simiaoa</taxon>
    </lineage>
</organism>
<dbReference type="KEGG" id="ssun:H9Q77_08575"/>